<dbReference type="AlphaFoldDB" id="A0A7R8CMZ2"/>
<name>A0A7R8CMZ2_LEPSM</name>
<accession>A0A7R8CMZ2</accession>
<dbReference type="OrthoDB" id="204305at2759"/>
<proteinExistence type="predicted"/>
<evidence type="ECO:0000313" key="2">
    <source>
        <dbReference type="Proteomes" id="UP000675881"/>
    </source>
</evidence>
<gene>
    <name evidence="1" type="ORF">LSAA_6838</name>
</gene>
<protein>
    <submittedName>
        <fullName evidence="1">(salmon louse) hypothetical protein</fullName>
    </submittedName>
</protein>
<organism evidence="1 2">
    <name type="scientific">Lepeophtheirus salmonis</name>
    <name type="common">Salmon louse</name>
    <name type="synonym">Caligus salmonis</name>
    <dbReference type="NCBI Taxonomy" id="72036"/>
    <lineage>
        <taxon>Eukaryota</taxon>
        <taxon>Metazoa</taxon>
        <taxon>Ecdysozoa</taxon>
        <taxon>Arthropoda</taxon>
        <taxon>Crustacea</taxon>
        <taxon>Multicrustacea</taxon>
        <taxon>Hexanauplia</taxon>
        <taxon>Copepoda</taxon>
        <taxon>Siphonostomatoida</taxon>
        <taxon>Caligidae</taxon>
        <taxon>Lepeophtheirus</taxon>
    </lineage>
</organism>
<evidence type="ECO:0000313" key="1">
    <source>
        <dbReference type="EMBL" id="CAF2870685.1"/>
    </source>
</evidence>
<keyword evidence="2" id="KW-1185">Reference proteome</keyword>
<dbReference type="EMBL" id="HG994581">
    <property type="protein sequence ID" value="CAF2870685.1"/>
    <property type="molecule type" value="Genomic_DNA"/>
</dbReference>
<reference evidence="1" key="1">
    <citation type="submission" date="2021-02" db="EMBL/GenBank/DDBJ databases">
        <authorList>
            <person name="Bekaert M."/>
        </authorList>
    </citation>
    <scope>NUCLEOTIDE SEQUENCE</scope>
    <source>
        <strain evidence="1">IoA-00</strain>
    </source>
</reference>
<sequence length="272" mass="32559">MRHYFQVINYTLTFLPWFLCSFLKRKKFLPWRFGYTRIDYSWRRLQVMEIFTTRLLKRRVNKKTMDMQDKNISVNRVYTIKHFNIFATCSIIKQESRTQLRSCVIYPVQIHIWICVILLKSQCWKLVCSLSITLAFPSSFGYLSKVSLFLSRDLDSRISQREIHPAHATTIMGGTWAVKVDRHRKEFKSSFKKLFKDTSGLAYINRTLGGYDQVALSKYVWPGPNGELYRMILICVKNILEHLHFQLKESRHWKLCWKCSELECHNRLYFSK</sequence>
<dbReference type="Proteomes" id="UP000675881">
    <property type="component" value="Chromosome 2"/>
</dbReference>